<reference evidence="2" key="1">
    <citation type="submission" date="2016-11" db="EMBL/GenBank/DDBJ databases">
        <authorList>
            <person name="Varghese N."/>
            <person name="Submissions S."/>
        </authorList>
    </citation>
    <scope>NUCLEOTIDE SEQUENCE [LARGE SCALE GENOMIC DNA]</scope>
    <source>
        <strain evidence="2">DSM 17957</strain>
    </source>
</reference>
<sequence>MPISAKQLNLCDISSEFDKFFHQDQNNLLSLLNQHIDITPFIPFSFYQKYYSSLGTNRDYSLEA</sequence>
<organism evidence="1 2">
    <name type="scientific">Geosporobacter subterraneus DSM 17957</name>
    <dbReference type="NCBI Taxonomy" id="1121919"/>
    <lineage>
        <taxon>Bacteria</taxon>
        <taxon>Bacillati</taxon>
        <taxon>Bacillota</taxon>
        <taxon>Clostridia</taxon>
        <taxon>Peptostreptococcales</taxon>
        <taxon>Thermotaleaceae</taxon>
        <taxon>Geosporobacter</taxon>
    </lineage>
</organism>
<proteinExistence type="predicted"/>
<evidence type="ECO:0000313" key="1">
    <source>
        <dbReference type="EMBL" id="SHJ66939.1"/>
    </source>
</evidence>
<accession>A0A1M6L7A2</accession>
<evidence type="ECO:0000313" key="2">
    <source>
        <dbReference type="Proteomes" id="UP000184536"/>
    </source>
</evidence>
<dbReference type="EMBL" id="FQZV01000034">
    <property type="protein sequence ID" value="SHJ66939.1"/>
    <property type="molecule type" value="Genomic_DNA"/>
</dbReference>
<name>A0A1M6L7A2_9FIRM</name>
<gene>
    <name evidence="1" type="ORF">SAMN02745975_02604</name>
</gene>
<protein>
    <submittedName>
        <fullName evidence="1">Uncharacterized protein</fullName>
    </submittedName>
</protein>
<dbReference type="Proteomes" id="UP000184536">
    <property type="component" value="Unassembled WGS sequence"/>
</dbReference>
<dbReference type="AlphaFoldDB" id="A0A1M6L7A2"/>
<feature type="non-terminal residue" evidence="1">
    <location>
        <position position="64"/>
    </location>
</feature>
<keyword evidence="2" id="KW-1185">Reference proteome</keyword>